<organism evidence="1 2">
    <name type="scientific">Halosquirtibacter laminarini</name>
    <dbReference type="NCBI Taxonomy" id="3374600"/>
    <lineage>
        <taxon>Bacteria</taxon>
        <taxon>Pseudomonadati</taxon>
        <taxon>Bacteroidota</taxon>
        <taxon>Bacteroidia</taxon>
        <taxon>Marinilabiliales</taxon>
        <taxon>Prolixibacteraceae</taxon>
        <taxon>Halosquirtibacter</taxon>
    </lineage>
</organism>
<gene>
    <name evidence="1" type="ORF">K4L44_04975</name>
</gene>
<name>A0AC61NR86_9BACT</name>
<accession>A0AC61NR86</accession>
<keyword evidence="2" id="KW-1185">Reference proteome</keyword>
<protein>
    <submittedName>
        <fullName evidence="1">DUF1232 domain-containing protein</fullName>
    </submittedName>
</protein>
<sequence>MNADQQRKANSQFNKYSKKASPEDVKKINAKLGGMNRGPLKAIWDDIQKLWKMVKDPNAAWAAKAVAIGALLYTISPIDAVPDFLPGVGLLDDAGVIAAAVASLKSALNKY</sequence>
<evidence type="ECO:0000313" key="1">
    <source>
        <dbReference type="EMBL" id="QZE15189.1"/>
    </source>
</evidence>
<proteinExistence type="predicted"/>
<evidence type="ECO:0000313" key="2">
    <source>
        <dbReference type="Proteomes" id="UP000826212"/>
    </source>
</evidence>
<dbReference type="EMBL" id="CP081303">
    <property type="protein sequence ID" value="QZE15189.1"/>
    <property type="molecule type" value="Genomic_DNA"/>
</dbReference>
<reference evidence="1" key="1">
    <citation type="submission" date="2021-08" db="EMBL/GenBank/DDBJ databases">
        <title>Novel anaerobic bacterium isolated from sea squirt in East Sea, Republic of Korea.</title>
        <authorList>
            <person name="Nguyen T.H."/>
            <person name="Li Z."/>
            <person name="Lee Y.-J."/>
            <person name="Ko J."/>
            <person name="Kim S.-G."/>
        </authorList>
    </citation>
    <scope>NUCLEOTIDE SEQUENCE</scope>
    <source>
        <strain evidence="1">KCTC 25031</strain>
    </source>
</reference>
<dbReference type="Proteomes" id="UP000826212">
    <property type="component" value="Chromosome"/>
</dbReference>